<evidence type="ECO:0000313" key="1">
    <source>
        <dbReference type="EMBL" id="GBH22045.1"/>
    </source>
</evidence>
<accession>A0A2V0RIK7</accession>
<sequence length="171" mass="20004">MFGYRLLDQSKSSGWRWIVEPIMLQPLMDKSNVFVAGVMDNWREIVQLNWHRVVALHGEPLKLAEMGVGRDSKRQKHYRKTFDDYVASAIHWNISVIPEIKKLTGSKFEMLDWDKQSDKNVSRLKGMLKPKSGEPKSNIRRVWTRKGIWPVWNKGVKFIPDEAQSSKRGRI</sequence>
<reference evidence="1" key="1">
    <citation type="submission" date="2017-04" db="EMBL/GenBank/DDBJ databases">
        <title>Unveiling RNA virosphere associated with marine microorganisms.</title>
        <authorList>
            <person name="Urayama S."/>
            <person name="Takaki Y."/>
            <person name="Nishi S."/>
            <person name="Yoshida Y."/>
            <person name="Deguchi S."/>
            <person name="Takai K."/>
            <person name="Nunoura T."/>
        </authorList>
    </citation>
    <scope>NUCLEOTIDE SEQUENCE</scope>
</reference>
<comment type="caution">
    <text evidence="1">The sequence shown here is derived from an EMBL/GenBank/DDBJ whole genome shotgun (WGS) entry which is preliminary data.</text>
</comment>
<protein>
    <submittedName>
        <fullName evidence="1">Uncharacterized protein</fullName>
    </submittedName>
</protein>
<dbReference type="AlphaFoldDB" id="A0A2V0RIK7"/>
<proteinExistence type="predicted"/>
<name>A0A2V0RIK7_9ZZZZ</name>
<organism evidence="1">
    <name type="scientific">viral metagenome</name>
    <dbReference type="NCBI Taxonomy" id="1070528"/>
    <lineage>
        <taxon>unclassified sequences</taxon>
        <taxon>metagenomes</taxon>
        <taxon>organismal metagenomes</taxon>
    </lineage>
</organism>
<dbReference type="EMBL" id="BDQA01000571">
    <property type="protein sequence ID" value="GBH22045.1"/>
    <property type="molecule type" value="Genomic_RNA"/>
</dbReference>